<accession>A0ABW4Q5N0</accession>
<dbReference type="RefSeq" id="WP_343880029.1">
    <property type="nucleotide sequence ID" value="NZ_BAAAIJ010000047.1"/>
</dbReference>
<dbReference type="InterPro" id="IPR018076">
    <property type="entry name" value="T2SS_GspF_dom"/>
</dbReference>
<evidence type="ECO:0000256" key="6">
    <source>
        <dbReference type="SAM" id="Phobius"/>
    </source>
</evidence>
<proteinExistence type="predicted"/>
<evidence type="ECO:0000256" key="1">
    <source>
        <dbReference type="ARBA" id="ARBA00004651"/>
    </source>
</evidence>
<gene>
    <name evidence="8" type="ORF">ACFSFX_06155</name>
</gene>
<sequence>MIDLLGATLTAGAPIGVALTALAGSCPPSLAHGLRAVAGALSLGADWDVAWNSAVARSDGRTGETLLMLSSALRFAALTGASSAGLVHTHASQLRRRRNSEAEQRAATLGVRLVVPLGLCYLPAFICFGVLPVVFALVPEW</sequence>
<dbReference type="PANTHER" id="PTHR35007">
    <property type="entry name" value="INTEGRAL MEMBRANE PROTEIN-RELATED"/>
    <property type="match status" value="1"/>
</dbReference>
<protein>
    <submittedName>
        <fullName evidence="8">Type II secretion system F family protein</fullName>
    </submittedName>
</protein>
<evidence type="ECO:0000313" key="8">
    <source>
        <dbReference type="EMBL" id="MFD1846178.1"/>
    </source>
</evidence>
<evidence type="ECO:0000259" key="7">
    <source>
        <dbReference type="Pfam" id="PF00482"/>
    </source>
</evidence>
<dbReference type="Proteomes" id="UP001597307">
    <property type="component" value="Unassembled WGS sequence"/>
</dbReference>
<evidence type="ECO:0000256" key="3">
    <source>
        <dbReference type="ARBA" id="ARBA00022692"/>
    </source>
</evidence>
<keyword evidence="2" id="KW-1003">Cell membrane</keyword>
<comment type="subcellular location">
    <subcellularLocation>
        <location evidence="1">Cell membrane</location>
        <topology evidence="1">Multi-pass membrane protein</topology>
    </subcellularLocation>
</comment>
<evidence type="ECO:0000256" key="2">
    <source>
        <dbReference type="ARBA" id="ARBA00022475"/>
    </source>
</evidence>
<comment type="caution">
    <text evidence="8">The sequence shown here is derived from an EMBL/GenBank/DDBJ whole genome shotgun (WGS) entry which is preliminary data.</text>
</comment>
<keyword evidence="4 6" id="KW-1133">Transmembrane helix</keyword>
<organism evidence="8 9">
    <name type="scientific">Arthrobacter flavus</name>
    <dbReference type="NCBI Taxonomy" id="95172"/>
    <lineage>
        <taxon>Bacteria</taxon>
        <taxon>Bacillati</taxon>
        <taxon>Actinomycetota</taxon>
        <taxon>Actinomycetes</taxon>
        <taxon>Micrococcales</taxon>
        <taxon>Micrococcaceae</taxon>
        <taxon>Arthrobacter</taxon>
    </lineage>
</organism>
<feature type="transmembrane region" description="Helical" evidence="6">
    <location>
        <begin position="109"/>
        <end position="138"/>
    </location>
</feature>
<dbReference type="Pfam" id="PF00482">
    <property type="entry name" value="T2SSF"/>
    <property type="match status" value="1"/>
</dbReference>
<keyword evidence="9" id="KW-1185">Reference proteome</keyword>
<dbReference type="PANTHER" id="PTHR35007:SF3">
    <property type="entry name" value="POSSIBLE CONSERVED ALANINE RICH MEMBRANE PROTEIN"/>
    <property type="match status" value="1"/>
</dbReference>
<name>A0ABW4Q5N0_9MICC</name>
<keyword evidence="5 6" id="KW-0472">Membrane</keyword>
<evidence type="ECO:0000256" key="5">
    <source>
        <dbReference type="ARBA" id="ARBA00023136"/>
    </source>
</evidence>
<evidence type="ECO:0000313" key="9">
    <source>
        <dbReference type="Proteomes" id="UP001597307"/>
    </source>
</evidence>
<dbReference type="EMBL" id="JBHUGA010000011">
    <property type="protein sequence ID" value="MFD1846178.1"/>
    <property type="molecule type" value="Genomic_DNA"/>
</dbReference>
<evidence type="ECO:0000256" key="4">
    <source>
        <dbReference type="ARBA" id="ARBA00022989"/>
    </source>
</evidence>
<reference evidence="9" key="1">
    <citation type="journal article" date="2019" name="Int. J. Syst. Evol. Microbiol.">
        <title>The Global Catalogue of Microorganisms (GCM) 10K type strain sequencing project: providing services to taxonomists for standard genome sequencing and annotation.</title>
        <authorList>
            <consortium name="The Broad Institute Genomics Platform"/>
            <consortium name="The Broad Institute Genome Sequencing Center for Infectious Disease"/>
            <person name="Wu L."/>
            <person name="Ma J."/>
        </authorList>
    </citation>
    <scope>NUCLEOTIDE SEQUENCE [LARGE SCALE GENOMIC DNA]</scope>
    <source>
        <strain evidence="9">JCM 11496</strain>
    </source>
</reference>
<keyword evidence="3 6" id="KW-0812">Transmembrane</keyword>
<feature type="domain" description="Type II secretion system protein GspF" evidence="7">
    <location>
        <begin position="2"/>
        <end position="130"/>
    </location>
</feature>